<comment type="caution">
    <text evidence="18">The sequence shown here is derived from an EMBL/GenBank/DDBJ whole genome shotgun (WGS) entry which is preliminary data.</text>
</comment>
<evidence type="ECO:0000256" key="14">
    <source>
        <dbReference type="PIRSR" id="PIRSR603373-1"/>
    </source>
</evidence>
<feature type="transmembrane region" description="Helical" evidence="16">
    <location>
        <begin position="640"/>
        <end position="663"/>
    </location>
</feature>
<comment type="similarity">
    <text evidence="16">Belongs to the TRAFAC class TrmE-Era-EngA-EngB-Septin-like GTPase superfamily. FeoB GTPase (TC 9.A.8) family.</text>
</comment>
<dbReference type="FunFam" id="3.40.50.300:FF:000426">
    <property type="entry name" value="Ferrous iron transport protein B"/>
    <property type="match status" value="1"/>
</dbReference>
<feature type="binding site" evidence="14">
    <location>
        <begin position="151"/>
        <end position="153"/>
    </location>
    <ligand>
        <name>GTP</name>
        <dbReference type="ChEBI" id="CHEBI:37565"/>
        <label>1</label>
    </ligand>
</feature>
<dbReference type="InterPro" id="IPR006073">
    <property type="entry name" value="GTP-bd"/>
</dbReference>
<dbReference type="GO" id="GO:0005525">
    <property type="term" value="F:GTP binding"/>
    <property type="evidence" value="ECO:0007669"/>
    <property type="project" value="UniProtKB-KW"/>
</dbReference>
<dbReference type="InterPro" id="IPR050860">
    <property type="entry name" value="FeoB_GTPase"/>
</dbReference>
<evidence type="ECO:0000256" key="16">
    <source>
        <dbReference type="RuleBase" id="RU362098"/>
    </source>
</evidence>
<keyword evidence="8 16" id="KW-1133">Transmembrane helix</keyword>
<dbReference type="InterPro" id="IPR011642">
    <property type="entry name" value="Gate_dom"/>
</dbReference>
<feature type="binding site" evidence="14">
    <location>
        <begin position="122"/>
        <end position="125"/>
    </location>
    <ligand>
        <name>GTP</name>
        <dbReference type="ChEBI" id="CHEBI:37565"/>
        <label>1</label>
    </ligand>
</feature>
<dbReference type="RefSeq" id="WP_147713029.1">
    <property type="nucleotide sequence ID" value="NZ_VKAD01000001.1"/>
</dbReference>
<evidence type="ECO:0000256" key="4">
    <source>
        <dbReference type="ARBA" id="ARBA00022496"/>
    </source>
</evidence>
<keyword evidence="11 14" id="KW-0342">GTP-binding</keyword>
<dbReference type="SUPFAM" id="SSF52540">
    <property type="entry name" value="P-loop containing nucleoside triphosphate hydrolases"/>
    <property type="match status" value="1"/>
</dbReference>
<keyword evidence="3" id="KW-1003">Cell membrane</keyword>
<feature type="binding site" evidence="14">
    <location>
        <begin position="38"/>
        <end position="42"/>
    </location>
    <ligand>
        <name>GTP</name>
        <dbReference type="ChEBI" id="CHEBI:37565"/>
        <label>1</label>
    </ligand>
</feature>
<accession>A0A5C8Z8H0</accession>
<evidence type="ECO:0000256" key="5">
    <source>
        <dbReference type="ARBA" id="ARBA00022519"/>
    </source>
</evidence>
<evidence type="ECO:0000256" key="7">
    <source>
        <dbReference type="ARBA" id="ARBA00022741"/>
    </source>
</evidence>
<evidence type="ECO:0000256" key="9">
    <source>
        <dbReference type="ARBA" id="ARBA00023004"/>
    </source>
</evidence>
<gene>
    <name evidence="18" type="primary">feoB</name>
    <name evidence="18" type="ORF">FME95_03450</name>
</gene>
<keyword evidence="6 16" id="KW-0812">Transmembrane</keyword>
<dbReference type="InterPro" id="IPR027417">
    <property type="entry name" value="P-loop_NTPase"/>
</dbReference>
<feature type="binding site" evidence="14">
    <location>
        <begin position="13"/>
        <end position="20"/>
    </location>
    <ligand>
        <name>GTP</name>
        <dbReference type="ChEBI" id="CHEBI:37565"/>
        <label>1</label>
    </ligand>
</feature>
<dbReference type="GO" id="GO:0046872">
    <property type="term" value="F:metal ion binding"/>
    <property type="evidence" value="ECO:0007669"/>
    <property type="project" value="UniProtKB-KW"/>
</dbReference>
<keyword evidence="15" id="KW-0460">Magnesium</keyword>
<dbReference type="CDD" id="cd01879">
    <property type="entry name" value="FeoB"/>
    <property type="match status" value="1"/>
</dbReference>
<comment type="function">
    <text evidence="16">Probable transporter of a GTP-driven Fe(2+) uptake system.</text>
</comment>
<evidence type="ECO:0000256" key="10">
    <source>
        <dbReference type="ARBA" id="ARBA00023065"/>
    </source>
</evidence>
<evidence type="ECO:0000256" key="11">
    <source>
        <dbReference type="ARBA" id="ARBA00023134"/>
    </source>
</evidence>
<evidence type="ECO:0000256" key="6">
    <source>
        <dbReference type="ARBA" id="ARBA00022692"/>
    </source>
</evidence>
<keyword evidence="19" id="KW-1185">Reference proteome</keyword>
<keyword evidence="12 16" id="KW-0472">Membrane</keyword>
<keyword evidence="9 16" id="KW-0408">Iron</keyword>
<feature type="transmembrane region" description="Helical" evidence="16">
    <location>
        <begin position="326"/>
        <end position="348"/>
    </location>
</feature>
<keyword evidence="15" id="KW-0479">Metal-binding</keyword>
<dbReference type="NCBIfam" id="TIGR00231">
    <property type="entry name" value="small_GTP"/>
    <property type="match status" value="1"/>
</dbReference>
<evidence type="ECO:0000313" key="19">
    <source>
        <dbReference type="Proteomes" id="UP000321764"/>
    </source>
</evidence>
<reference evidence="18 19" key="1">
    <citation type="submission" date="2019-07" db="EMBL/GenBank/DDBJ databases">
        <title>Reinekea sp. strain SSH23 genome sequencing and assembly.</title>
        <authorList>
            <person name="Kim I."/>
        </authorList>
    </citation>
    <scope>NUCLEOTIDE SEQUENCE [LARGE SCALE GENOMIC DNA]</scope>
    <source>
        <strain evidence="18 19">SSH23</strain>
    </source>
</reference>
<dbReference type="GO" id="GO:0005886">
    <property type="term" value="C:plasma membrane"/>
    <property type="evidence" value="ECO:0007669"/>
    <property type="project" value="UniProtKB-SubCell"/>
</dbReference>
<dbReference type="NCBIfam" id="TIGR00437">
    <property type="entry name" value="feoB"/>
    <property type="match status" value="1"/>
</dbReference>
<keyword evidence="10" id="KW-0406">Ion transport</keyword>
<evidence type="ECO:0000256" key="13">
    <source>
        <dbReference type="NCBIfam" id="TIGR00437"/>
    </source>
</evidence>
<feature type="transmembrane region" description="Helical" evidence="16">
    <location>
        <begin position="669"/>
        <end position="689"/>
    </location>
</feature>
<feature type="transmembrane region" description="Helical" evidence="16">
    <location>
        <begin position="282"/>
        <end position="306"/>
    </location>
</feature>
<evidence type="ECO:0000256" key="8">
    <source>
        <dbReference type="ARBA" id="ARBA00022989"/>
    </source>
</evidence>
<keyword evidence="5" id="KW-0997">Cell inner membrane</keyword>
<dbReference type="PANTHER" id="PTHR43185:SF1">
    <property type="entry name" value="FE(2+) TRANSPORTER FEOB"/>
    <property type="match status" value="1"/>
</dbReference>
<feature type="transmembrane region" description="Helical" evidence="16">
    <location>
        <begin position="393"/>
        <end position="412"/>
    </location>
</feature>
<feature type="binding site" evidence="15">
    <location>
        <position position="24"/>
    </location>
    <ligand>
        <name>Mg(2+)</name>
        <dbReference type="ChEBI" id="CHEBI:18420"/>
        <label>2</label>
    </ligand>
</feature>
<evidence type="ECO:0000256" key="12">
    <source>
        <dbReference type="ARBA" id="ARBA00023136"/>
    </source>
</evidence>
<dbReference type="Pfam" id="PF02421">
    <property type="entry name" value="FeoB_N"/>
    <property type="match status" value="1"/>
</dbReference>
<proteinExistence type="inferred from homology"/>
<evidence type="ECO:0000313" key="18">
    <source>
        <dbReference type="EMBL" id="TXR53629.1"/>
    </source>
</evidence>
<comment type="subcellular location">
    <subcellularLocation>
        <location evidence="1 16">Cell inner membrane</location>
        <topology evidence="1 16">Multi-pass membrane protein</topology>
    </subcellularLocation>
</comment>
<evidence type="ECO:0000256" key="1">
    <source>
        <dbReference type="ARBA" id="ARBA00004429"/>
    </source>
</evidence>
<dbReference type="OrthoDB" id="9809127at2"/>
<dbReference type="InterPro" id="IPR005225">
    <property type="entry name" value="Small_GTP-bd"/>
</dbReference>
<evidence type="ECO:0000259" key="17">
    <source>
        <dbReference type="PROSITE" id="PS51711"/>
    </source>
</evidence>
<dbReference type="Proteomes" id="UP000321764">
    <property type="component" value="Unassembled WGS sequence"/>
</dbReference>
<feature type="binding site" evidence="14">
    <location>
        <begin position="60"/>
        <end position="63"/>
    </location>
    <ligand>
        <name>GTP</name>
        <dbReference type="ChEBI" id="CHEBI:37565"/>
        <label>1</label>
    </ligand>
</feature>
<dbReference type="GO" id="GO:0015093">
    <property type="term" value="F:ferrous iron transmembrane transporter activity"/>
    <property type="evidence" value="ECO:0007669"/>
    <property type="project" value="UniProtKB-UniRule"/>
</dbReference>
<feature type="binding site" evidence="15">
    <location>
        <position position="25"/>
    </location>
    <ligand>
        <name>Mg(2+)</name>
        <dbReference type="ChEBI" id="CHEBI:18420"/>
        <label>2</label>
    </ligand>
</feature>
<keyword evidence="7 14" id="KW-0547">Nucleotide-binding</keyword>
<dbReference type="Pfam" id="PF07670">
    <property type="entry name" value="Gate"/>
    <property type="match status" value="2"/>
</dbReference>
<protein>
    <recommendedName>
        <fullName evidence="13 16">Ferrous iron transport protein B</fullName>
    </recommendedName>
</protein>
<dbReference type="Pfam" id="PF07664">
    <property type="entry name" value="FeoB_C"/>
    <property type="match status" value="1"/>
</dbReference>
<organism evidence="18 19">
    <name type="scientific">Reinekea thalattae</name>
    <dbReference type="NCBI Taxonomy" id="2593301"/>
    <lineage>
        <taxon>Bacteria</taxon>
        <taxon>Pseudomonadati</taxon>
        <taxon>Pseudomonadota</taxon>
        <taxon>Gammaproteobacteria</taxon>
        <taxon>Oceanospirillales</taxon>
        <taxon>Saccharospirillaceae</taxon>
        <taxon>Reinekea</taxon>
    </lineage>
</organism>
<evidence type="ECO:0000256" key="3">
    <source>
        <dbReference type="ARBA" id="ARBA00022475"/>
    </source>
</evidence>
<dbReference type="InterPro" id="IPR030389">
    <property type="entry name" value="G_FEOB_dom"/>
</dbReference>
<keyword evidence="4 16" id="KW-0410">Iron transport</keyword>
<evidence type="ECO:0000256" key="2">
    <source>
        <dbReference type="ARBA" id="ARBA00022448"/>
    </source>
</evidence>
<dbReference type="AlphaFoldDB" id="A0A5C8Z8H0"/>
<dbReference type="PRINTS" id="PR00326">
    <property type="entry name" value="GTP1OBG"/>
</dbReference>
<dbReference type="InterPro" id="IPR011640">
    <property type="entry name" value="Fe2_transport_prot_B_C"/>
</dbReference>
<sequence>MNRQNIKRAALIGNPNCGKTTLFNGLTGTHQRVGNWPGVTVDKKTGLFKLADGSQIELVDLPGIYSLEQEHSGIDEQIAHTFLKNESIDFIINIVDASCLDRQLLLTHQLREFQVPMLVVVNMLDVAASQQVKVDLDTLSKQLGLPVVGIVAAQSTAVEAVKACLQEALVAEQVEIIKGDDLEKIQQRLAVVAQWVSASVSQAEQTVSVTERIDRLVLNRFLSVPIFLLVMYLLFTFAINVGAVFIDFFDIFLGAWLVDGVHQLFASLHLPDWSAVIVADGLGGGVQLVGTFIPVVGFLYLGLSLLEGSGYIARAAFVVDRMMQAIGLPGKAFVPLIVGFGCNVPSVMATRTLDRQSDRLVTMAMAPFMSCGARLPVYALFAAAFFGTHSQNVVFGLYLMGIAMAIATGWVFRKALYKGDLSSSVMEMPVYHLPAAKNILMNTWHRLKGFVKNAGKTIVIVVVALSFLNSWGTDGSFGNEDSEASVLSAISMKVTPVLAPMGVQTENWPATVGVITGIFAKEAVVGTLDSLYTDVASQQDVVDEEALNLWAQTIEAFASIGYNTLDLTGALMDPLGIRVGSYDSIEQAAEEQEVSSATFVTMLSLFVTPFAAFCYLVFILLYTPCVAVIGALVREAGPRWAWVVVSWSTVLAYATATILYQAGTIVQHWLSSSLWIAAMLALMSFYIWVIKQIGKPSEAVMMNRIPLRDVGAQSRHTC</sequence>
<feature type="transmembrane region" description="Helical" evidence="16">
    <location>
        <begin position="221"/>
        <end position="245"/>
    </location>
</feature>
<name>A0A5C8Z8H0_9GAMM</name>
<feature type="transmembrane region" description="Helical" evidence="16">
    <location>
        <begin position="610"/>
        <end position="633"/>
    </location>
</feature>
<feature type="binding site" evidence="15">
    <location>
        <position position="27"/>
    </location>
    <ligand>
        <name>Mg(2+)</name>
        <dbReference type="ChEBI" id="CHEBI:18420"/>
        <label>2</label>
    </ligand>
</feature>
<evidence type="ECO:0000256" key="15">
    <source>
        <dbReference type="PIRSR" id="PIRSR603373-2"/>
    </source>
</evidence>
<dbReference type="InterPro" id="IPR003373">
    <property type="entry name" value="Fe2_transport_prot-B"/>
</dbReference>
<feature type="domain" description="FeoB-type G" evidence="17">
    <location>
        <begin position="6"/>
        <end position="171"/>
    </location>
</feature>
<dbReference type="Gene3D" id="3.40.50.300">
    <property type="entry name" value="P-loop containing nucleotide triphosphate hydrolases"/>
    <property type="match status" value="1"/>
</dbReference>
<dbReference type="EMBL" id="VKAD01000001">
    <property type="protein sequence ID" value="TXR53629.1"/>
    <property type="molecule type" value="Genomic_DNA"/>
</dbReference>
<dbReference type="PROSITE" id="PS51711">
    <property type="entry name" value="G_FEOB"/>
    <property type="match status" value="1"/>
</dbReference>
<feature type="binding site" evidence="15">
    <location>
        <position position="28"/>
    </location>
    <ligand>
        <name>Mg(2+)</name>
        <dbReference type="ChEBI" id="CHEBI:18420"/>
        <label>2</label>
    </ligand>
</feature>
<keyword evidence="2 16" id="KW-0813">Transport</keyword>
<dbReference type="PANTHER" id="PTHR43185">
    <property type="entry name" value="FERROUS IRON TRANSPORT PROTEIN B"/>
    <property type="match status" value="1"/>
</dbReference>
<feature type="transmembrane region" description="Helical" evidence="16">
    <location>
        <begin position="360"/>
        <end position="387"/>
    </location>
</feature>